<feature type="domain" description="PPIase FKBP-type" evidence="11">
    <location>
        <begin position="6"/>
        <end position="83"/>
    </location>
</feature>
<comment type="caution">
    <text evidence="12">The sequence shown here is derived from an EMBL/GenBank/DDBJ whole genome shotgun (WGS) entry which is preliminary data.</text>
</comment>
<evidence type="ECO:0000256" key="10">
    <source>
        <dbReference type="RuleBase" id="RU003915"/>
    </source>
</evidence>
<sequence length="157" mass="16666">MEIAAARVATFHYTLTDDDGTVIDKSAEANPLPYFHGGGNIVPGLEQALEGRKAGDTLKVDVKPEEGYGLRNDSLVQAVPRQAFQGIDTIEPGMQFQAQGGAGPMLVTVVEVGDTEVKIDGNHPLAGKTLHFAIEIVAVRDATDEEKEVGQVLQQAA</sequence>
<keyword evidence="7 9" id="KW-0413">Isomerase</keyword>
<evidence type="ECO:0000259" key="11">
    <source>
        <dbReference type="PROSITE" id="PS50059"/>
    </source>
</evidence>
<dbReference type="EC" id="5.2.1.8" evidence="10"/>
<dbReference type="PROSITE" id="PS50059">
    <property type="entry name" value="FKBP_PPIASE"/>
    <property type="match status" value="1"/>
</dbReference>
<reference evidence="12" key="1">
    <citation type="submission" date="2021-12" db="EMBL/GenBank/DDBJ databases">
        <authorList>
            <person name="Ulrich A."/>
        </authorList>
    </citation>
    <scope>NUCLEOTIDE SEQUENCE</scope>
    <source>
        <strain evidence="12">A1P009</strain>
    </source>
</reference>
<comment type="subcellular location">
    <subcellularLocation>
        <location evidence="2">Cytoplasm</location>
    </subcellularLocation>
</comment>
<evidence type="ECO:0000256" key="6">
    <source>
        <dbReference type="ARBA" id="ARBA00023186"/>
    </source>
</evidence>
<evidence type="ECO:0000313" key="12">
    <source>
        <dbReference type="EMBL" id="MCD9096729.1"/>
    </source>
</evidence>
<evidence type="ECO:0000256" key="9">
    <source>
        <dbReference type="PROSITE-ProRule" id="PRU00277"/>
    </source>
</evidence>
<organism evidence="12 13">
    <name type="scientific">Luteimonas fraxinea</name>
    <dbReference type="NCBI Taxonomy" id="2901869"/>
    <lineage>
        <taxon>Bacteria</taxon>
        <taxon>Pseudomonadati</taxon>
        <taxon>Pseudomonadota</taxon>
        <taxon>Gammaproteobacteria</taxon>
        <taxon>Lysobacterales</taxon>
        <taxon>Lysobacteraceae</taxon>
        <taxon>Luteimonas</taxon>
    </lineage>
</organism>
<comment type="function">
    <text evidence="8">Also involved in hydrogenase metallocenter assembly, probably by participating in the nickel insertion step. This function in hydrogenase biosynthesis requires chaperone activity and the presence of the metal-binding domain, but not PPIase activity.</text>
</comment>
<dbReference type="EMBL" id="JAJQKU010000002">
    <property type="protein sequence ID" value="MCD9096729.1"/>
    <property type="molecule type" value="Genomic_DNA"/>
</dbReference>
<keyword evidence="6" id="KW-0143">Chaperone</keyword>
<gene>
    <name evidence="12" type="ORF">LTT95_07215</name>
</gene>
<evidence type="ECO:0000256" key="3">
    <source>
        <dbReference type="ARBA" id="ARBA00006577"/>
    </source>
</evidence>
<evidence type="ECO:0000256" key="1">
    <source>
        <dbReference type="ARBA" id="ARBA00000971"/>
    </source>
</evidence>
<reference evidence="12" key="2">
    <citation type="journal article" date="2022" name="Syst. Appl. Microbiol.">
        <title>Physiological and genomic characterisation of Luteimonas fraxinea sp. nov., a bacterial species associated with trees tolerant to ash dieback.</title>
        <authorList>
            <person name="Ulrich K."/>
            <person name="Becker R."/>
            <person name="Behrendt U."/>
            <person name="Kube M."/>
            <person name="Schneck V."/>
            <person name="Ulrich A."/>
        </authorList>
    </citation>
    <scope>NUCLEOTIDE SEQUENCE</scope>
    <source>
        <strain evidence="12">A1P009</strain>
    </source>
</reference>
<dbReference type="RefSeq" id="WP_232135615.1">
    <property type="nucleotide sequence ID" value="NZ_CP089507.1"/>
</dbReference>
<dbReference type="PANTHER" id="PTHR47861:SF3">
    <property type="entry name" value="FKBP-TYPE PEPTIDYL-PROLYL CIS-TRANS ISOMERASE SLYD"/>
    <property type="match status" value="1"/>
</dbReference>
<accession>A0ABS8UBW1</accession>
<comment type="catalytic activity">
    <reaction evidence="1 9 10">
        <text>[protein]-peptidylproline (omega=180) = [protein]-peptidylproline (omega=0)</text>
        <dbReference type="Rhea" id="RHEA:16237"/>
        <dbReference type="Rhea" id="RHEA-COMP:10747"/>
        <dbReference type="Rhea" id="RHEA-COMP:10748"/>
        <dbReference type="ChEBI" id="CHEBI:83833"/>
        <dbReference type="ChEBI" id="CHEBI:83834"/>
        <dbReference type="EC" id="5.2.1.8"/>
    </reaction>
</comment>
<dbReference type="PANTHER" id="PTHR47861">
    <property type="entry name" value="FKBP-TYPE PEPTIDYL-PROLYL CIS-TRANS ISOMERASE SLYD"/>
    <property type="match status" value="1"/>
</dbReference>
<dbReference type="Gene3D" id="3.10.50.40">
    <property type="match status" value="1"/>
</dbReference>
<evidence type="ECO:0000313" key="13">
    <source>
        <dbReference type="Proteomes" id="UP001430360"/>
    </source>
</evidence>
<name>A0ABS8UBW1_9GAMM</name>
<proteinExistence type="inferred from homology"/>
<dbReference type="Pfam" id="PF00254">
    <property type="entry name" value="FKBP_C"/>
    <property type="match status" value="1"/>
</dbReference>
<dbReference type="InterPro" id="IPR001179">
    <property type="entry name" value="PPIase_FKBP_dom"/>
</dbReference>
<dbReference type="GO" id="GO:0016853">
    <property type="term" value="F:isomerase activity"/>
    <property type="evidence" value="ECO:0007669"/>
    <property type="project" value="UniProtKB-KW"/>
</dbReference>
<evidence type="ECO:0000256" key="7">
    <source>
        <dbReference type="ARBA" id="ARBA00023235"/>
    </source>
</evidence>
<dbReference type="InterPro" id="IPR046357">
    <property type="entry name" value="PPIase_dom_sf"/>
</dbReference>
<evidence type="ECO:0000256" key="8">
    <source>
        <dbReference type="ARBA" id="ARBA00037071"/>
    </source>
</evidence>
<dbReference type="SUPFAM" id="SSF54534">
    <property type="entry name" value="FKBP-like"/>
    <property type="match status" value="1"/>
</dbReference>
<keyword evidence="5 9" id="KW-0697">Rotamase</keyword>
<evidence type="ECO:0000256" key="2">
    <source>
        <dbReference type="ARBA" id="ARBA00004496"/>
    </source>
</evidence>
<evidence type="ECO:0000256" key="5">
    <source>
        <dbReference type="ARBA" id="ARBA00023110"/>
    </source>
</evidence>
<keyword evidence="13" id="KW-1185">Reference proteome</keyword>
<evidence type="ECO:0000256" key="4">
    <source>
        <dbReference type="ARBA" id="ARBA00022490"/>
    </source>
</evidence>
<comment type="similarity">
    <text evidence="3 10">Belongs to the FKBP-type PPIase family.</text>
</comment>
<keyword evidence="4" id="KW-0963">Cytoplasm</keyword>
<dbReference type="Proteomes" id="UP001430360">
    <property type="component" value="Unassembled WGS sequence"/>
</dbReference>
<protein>
    <recommendedName>
        <fullName evidence="10">Peptidyl-prolyl cis-trans isomerase</fullName>
        <ecNumber evidence="10">5.2.1.8</ecNumber>
    </recommendedName>
</protein>